<protein>
    <recommendedName>
        <fullName evidence="4">HTH gntR-type domain-containing protein</fullName>
    </recommendedName>
</protein>
<dbReference type="InterPro" id="IPR046335">
    <property type="entry name" value="LacI/GalR-like_sensor"/>
</dbReference>
<organism evidence="5">
    <name type="scientific">hydrothermal vent metagenome</name>
    <dbReference type="NCBI Taxonomy" id="652676"/>
    <lineage>
        <taxon>unclassified sequences</taxon>
        <taxon>metagenomes</taxon>
        <taxon>ecological metagenomes</taxon>
    </lineage>
</organism>
<dbReference type="CDD" id="cd06267">
    <property type="entry name" value="PBP1_LacI_sugar_binding-like"/>
    <property type="match status" value="1"/>
</dbReference>
<dbReference type="PANTHER" id="PTHR30146:SF109">
    <property type="entry name" value="HTH-TYPE TRANSCRIPTIONAL REGULATOR GALS"/>
    <property type="match status" value="1"/>
</dbReference>
<keyword evidence="2" id="KW-0238">DNA-binding</keyword>
<dbReference type="Gene3D" id="3.40.50.2300">
    <property type="match status" value="2"/>
</dbReference>
<accession>A0A3B1D9R5</accession>
<dbReference type="Pfam" id="PF00392">
    <property type="entry name" value="GntR"/>
    <property type="match status" value="1"/>
</dbReference>
<dbReference type="SUPFAM" id="SSF53822">
    <property type="entry name" value="Periplasmic binding protein-like I"/>
    <property type="match status" value="1"/>
</dbReference>
<gene>
    <name evidence="5" type="ORF">MNBD_IGNAVI01-1827</name>
</gene>
<dbReference type="SMART" id="SM00345">
    <property type="entry name" value="HTH_GNTR"/>
    <property type="match status" value="1"/>
</dbReference>
<sequence>MAALDLQDPTALYLQIQKDIKRRIQNKELKVGDMLESQNELVKYYDVSLITVKKALSNLIAEGVLYSRIGKGTYIADPKRKLDLNKHKAIGVVLQNLEHPFFAPLISHIERRATIEKYNILLSSSAGNLDKEDSQIEHLVKIGTNGLIIASLSLEYVASKVLRKLHENNYPYVMVSYVHDPDIWYVGIDHELGAFMAAEHLIKEGYKKIGIIHGGRKNILGEVRKNGWQRALNEYNINYSEKYIYYLDNVVERYDAGYKIGKKFVHLKDRPEALIIYTDSAALGFQKAVLEEGLTIPGDIAIVGFNDIETAKHAAVPLTTIKQPIREIGELAVQIVTARINKEDVPTRTILKPKLIVRDSSINKKK</sequence>
<keyword evidence="1" id="KW-0805">Transcription regulation</keyword>
<dbReference type="InterPro" id="IPR028082">
    <property type="entry name" value="Peripla_BP_I"/>
</dbReference>
<dbReference type="GO" id="GO:0003700">
    <property type="term" value="F:DNA-binding transcription factor activity"/>
    <property type="evidence" value="ECO:0007669"/>
    <property type="project" value="InterPro"/>
</dbReference>
<feature type="domain" description="HTH gntR-type" evidence="4">
    <location>
        <begin position="10"/>
        <end position="78"/>
    </location>
</feature>
<dbReference type="Pfam" id="PF13377">
    <property type="entry name" value="Peripla_BP_3"/>
    <property type="match status" value="1"/>
</dbReference>
<evidence type="ECO:0000313" key="5">
    <source>
        <dbReference type="EMBL" id="VAX25417.1"/>
    </source>
</evidence>
<dbReference type="Gene3D" id="1.10.10.10">
    <property type="entry name" value="Winged helix-like DNA-binding domain superfamily/Winged helix DNA-binding domain"/>
    <property type="match status" value="1"/>
</dbReference>
<evidence type="ECO:0000256" key="1">
    <source>
        <dbReference type="ARBA" id="ARBA00023015"/>
    </source>
</evidence>
<evidence type="ECO:0000256" key="2">
    <source>
        <dbReference type="ARBA" id="ARBA00023125"/>
    </source>
</evidence>
<evidence type="ECO:0000256" key="3">
    <source>
        <dbReference type="ARBA" id="ARBA00023163"/>
    </source>
</evidence>
<dbReference type="CDD" id="cd07377">
    <property type="entry name" value="WHTH_GntR"/>
    <property type="match status" value="1"/>
</dbReference>
<dbReference type="EMBL" id="UOGD01000298">
    <property type="protein sequence ID" value="VAX25417.1"/>
    <property type="molecule type" value="Genomic_DNA"/>
</dbReference>
<dbReference type="InterPro" id="IPR036388">
    <property type="entry name" value="WH-like_DNA-bd_sf"/>
</dbReference>
<reference evidence="5" key="1">
    <citation type="submission" date="2018-06" db="EMBL/GenBank/DDBJ databases">
        <authorList>
            <person name="Zhirakovskaya E."/>
        </authorList>
    </citation>
    <scope>NUCLEOTIDE SEQUENCE</scope>
</reference>
<dbReference type="PROSITE" id="PS50949">
    <property type="entry name" value="HTH_GNTR"/>
    <property type="match status" value="1"/>
</dbReference>
<dbReference type="AlphaFoldDB" id="A0A3B1D9R5"/>
<dbReference type="PANTHER" id="PTHR30146">
    <property type="entry name" value="LACI-RELATED TRANSCRIPTIONAL REPRESSOR"/>
    <property type="match status" value="1"/>
</dbReference>
<dbReference type="SUPFAM" id="SSF46785">
    <property type="entry name" value="Winged helix' DNA-binding domain"/>
    <property type="match status" value="1"/>
</dbReference>
<dbReference type="InterPro" id="IPR000524">
    <property type="entry name" value="Tscrpt_reg_HTH_GntR"/>
</dbReference>
<dbReference type="InterPro" id="IPR036390">
    <property type="entry name" value="WH_DNA-bd_sf"/>
</dbReference>
<dbReference type="GO" id="GO:0000976">
    <property type="term" value="F:transcription cis-regulatory region binding"/>
    <property type="evidence" value="ECO:0007669"/>
    <property type="project" value="TreeGrafter"/>
</dbReference>
<proteinExistence type="predicted"/>
<evidence type="ECO:0000259" key="4">
    <source>
        <dbReference type="PROSITE" id="PS50949"/>
    </source>
</evidence>
<keyword evidence="3" id="KW-0804">Transcription</keyword>
<name>A0A3B1D9R5_9ZZZZ</name>